<proteinExistence type="predicted"/>
<dbReference type="EMBL" id="MLAK01001089">
    <property type="protein sequence ID" value="OHS97875.1"/>
    <property type="molecule type" value="Genomic_DNA"/>
</dbReference>
<accession>A0A1J4JK16</accession>
<organism evidence="2 3">
    <name type="scientific">Tritrichomonas foetus</name>
    <dbReference type="NCBI Taxonomy" id="1144522"/>
    <lineage>
        <taxon>Eukaryota</taxon>
        <taxon>Metamonada</taxon>
        <taxon>Parabasalia</taxon>
        <taxon>Tritrichomonadida</taxon>
        <taxon>Tritrichomonadidae</taxon>
        <taxon>Tritrichomonas</taxon>
    </lineage>
</organism>
<dbReference type="AlphaFoldDB" id="A0A1J4JK16"/>
<protein>
    <submittedName>
        <fullName evidence="2">Uncharacterized protein</fullName>
    </submittedName>
</protein>
<evidence type="ECO:0000313" key="2">
    <source>
        <dbReference type="EMBL" id="OHS97875.1"/>
    </source>
</evidence>
<comment type="caution">
    <text evidence="2">The sequence shown here is derived from an EMBL/GenBank/DDBJ whole genome shotgun (WGS) entry which is preliminary data.</text>
</comment>
<gene>
    <name evidence="2" type="ORF">TRFO_35839</name>
</gene>
<evidence type="ECO:0000313" key="3">
    <source>
        <dbReference type="Proteomes" id="UP000179807"/>
    </source>
</evidence>
<reference evidence="2" key="1">
    <citation type="submission" date="2016-10" db="EMBL/GenBank/DDBJ databases">
        <authorList>
            <person name="Benchimol M."/>
            <person name="Almeida L.G."/>
            <person name="Vasconcelos A.T."/>
            <person name="Perreira-Neves A."/>
            <person name="Rosa I.A."/>
            <person name="Tasca T."/>
            <person name="Bogo M.R."/>
            <person name="de Souza W."/>
        </authorList>
    </citation>
    <scope>NUCLEOTIDE SEQUENCE [LARGE SCALE GENOMIC DNA]</scope>
    <source>
        <strain evidence="2">K</strain>
    </source>
</reference>
<dbReference type="OrthoDB" id="193650at2759"/>
<sequence length="337" mass="37909">MSHNSSRAQQNQQNLLPEFFYDHKLNDLLEPNKVVYDVIEDLVRRGGEILYMKYIQSQICPYASRTLARELVMNASWASFPLDSNDVEAEPDEDLAIPLIDEWAGGVLPVRGSDASGLRVSVTPQREIRKPPTASHRPRTQLDQIPENKTTMLSSRSIAASTKRSKSKQAQRNTKQAPTLTEAQIITNAFEEAKKKTSITMKAVTVDSDFSVIQIQEPKGLPPALIVPKVTTKKPNTKPTKGTVNIPRITRPVVQQRDSRQKKKRVQVKFIEPDVPVFDDEVAEISFSDRFVCAPGVTLKDGSIVKTRPPIVNNEQMTRSQYEQYLEDLKKGGDENQ</sequence>
<feature type="compositionally biased region" description="Polar residues" evidence="1">
    <location>
        <begin position="141"/>
        <end position="162"/>
    </location>
</feature>
<keyword evidence="3" id="KW-1185">Reference proteome</keyword>
<feature type="region of interest" description="Disordered" evidence="1">
    <location>
        <begin position="116"/>
        <end position="180"/>
    </location>
</feature>
<dbReference type="GeneID" id="94845193"/>
<evidence type="ECO:0000256" key="1">
    <source>
        <dbReference type="SAM" id="MobiDB-lite"/>
    </source>
</evidence>
<name>A0A1J4JK16_9EUKA</name>
<dbReference type="RefSeq" id="XP_068351012.1">
    <property type="nucleotide sequence ID" value="XM_068510489.1"/>
</dbReference>
<dbReference type="VEuPathDB" id="TrichDB:TRFO_35839"/>
<feature type="compositionally biased region" description="Polar residues" evidence="1">
    <location>
        <begin position="170"/>
        <end position="180"/>
    </location>
</feature>
<dbReference type="Proteomes" id="UP000179807">
    <property type="component" value="Unassembled WGS sequence"/>
</dbReference>